<sequence>MSALVAVIDIGKTNAKLMLVEETGRTFWSVERPSPAIVTADVAPFAKQLDVHGIESWLIAELTAASEKHRIRAIVPVAHGAAMVLVGRDGEVLLAPDYEDSCYDKILPDYRALRPSFAETLSPGLPAGLNLGTQIFAVQRLLPDVFFRTQYILPYPQYWSYRLSGVAASEVTSLGCHTDLWNPAAEGFSTLVAQQGWGPLMPPIQPARAVLGPLRVGIAEATGLPDNCSIICGIHDSNASYLSHRVARDTAENFSVISSGTWCIILAKGADLSLLHETEDMLANVDALGVPTPTARFMGGREYAAIAGEAGRAVAPDIGALTEVLQAGATALPSFALAGPCQGRDGKLIADEGLSPAGRAALATLYCALMADFILDHLGTQGAILVDGPFAANPLFPGLLASLRPADVVLPSGTRGGIAAAVLWLAGFIPPKEHHAAGSEALPQADALRAYRDRWREMLTG</sequence>
<name>A0A964E222_9PROT</name>
<accession>A0A964E222</accession>
<evidence type="ECO:0000259" key="1">
    <source>
        <dbReference type="Pfam" id="PF21546"/>
    </source>
</evidence>
<evidence type="ECO:0000313" key="3">
    <source>
        <dbReference type="Proteomes" id="UP000721844"/>
    </source>
</evidence>
<dbReference type="Pfam" id="PF21546">
    <property type="entry name" value="FGGY_C_2"/>
    <property type="match status" value="1"/>
</dbReference>
<feature type="domain" description="Carbohydrate kinase FGGY C-terminal" evidence="1">
    <location>
        <begin position="252"/>
        <end position="425"/>
    </location>
</feature>
<organism evidence="2 3">
    <name type="scientific">Acidisoma cellulosilyticum</name>
    <dbReference type="NCBI Taxonomy" id="2802395"/>
    <lineage>
        <taxon>Bacteria</taxon>
        <taxon>Pseudomonadati</taxon>
        <taxon>Pseudomonadota</taxon>
        <taxon>Alphaproteobacteria</taxon>
        <taxon>Acetobacterales</taxon>
        <taxon>Acidocellaceae</taxon>
        <taxon>Acidisoma</taxon>
    </lineage>
</organism>
<dbReference type="SUPFAM" id="SSF53067">
    <property type="entry name" value="Actin-like ATPase domain"/>
    <property type="match status" value="2"/>
</dbReference>
<dbReference type="RefSeq" id="WP_227305339.1">
    <property type="nucleotide sequence ID" value="NZ_JAESVA010000001.1"/>
</dbReference>
<dbReference type="Proteomes" id="UP000721844">
    <property type="component" value="Unassembled WGS sequence"/>
</dbReference>
<dbReference type="InterPro" id="IPR049382">
    <property type="entry name" value="FGGY_C_2"/>
</dbReference>
<comment type="caution">
    <text evidence="2">The sequence shown here is derived from an EMBL/GenBank/DDBJ whole genome shotgun (WGS) entry which is preliminary data.</text>
</comment>
<keyword evidence="3" id="KW-1185">Reference proteome</keyword>
<dbReference type="Gene3D" id="3.30.420.40">
    <property type="match status" value="2"/>
</dbReference>
<dbReference type="InterPro" id="IPR043129">
    <property type="entry name" value="ATPase_NBD"/>
</dbReference>
<dbReference type="CDD" id="cd07772">
    <property type="entry name" value="ASKHA_NBD_FGGY_NaCK-like"/>
    <property type="match status" value="1"/>
</dbReference>
<proteinExistence type="predicted"/>
<evidence type="ECO:0000313" key="2">
    <source>
        <dbReference type="EMBL" id="MCB8878956.1"/>
    </source>
</evidence>
<reference evidence="2 3" key="1">
    <citation type="journal article" date="2021" name="Microorganisms">
        <title>Acidisoma silvae sp. nov. and Acidisomacellulosilytica sp. nov., Two Acidophilic Bacteria Isolated from Decaying Wood, Hydrolyzing Cellulose and Producing Poly-3-hydroxybutyrate.</title>
        <authorList>
            <person name="Mieszkin S."/>
            <person name="Pouder E."/>
            <person name="Uroz S."/>
            <person name="Simon-Colin C."/>
            <person name="Alain K."/>
        </authorList>
    </citation>
    <scope>NUCLEOTIDE SEQUENCE [LARGE SCALE GENOMIC DNA]</scope>
    <source>
        <strain evidence="2 3">HW T5.17</strain>
    </source>
</reference>
<dbReference type="EMBL" id="JAESVA010000001">
    <property type="protein sequence ID" value="MCB8878956.1"/>
    <property type="molecule type" value="Genomic_DNA"/>
</dbReference>
<protein>
    <recommendedName>
        <fullName evidence="1">Carbohydrate kinase FGGY C-terminal domain-containing protein</fullName>
    </recommendedName>
</protein>
<gene>
    <name evidence="2" type="ORF">ACELLULO517_01830</name>
</gene>
<dbReference type="AlphaFoldDB" id="A0A964E222"/>